<evidence type="ECO:0000313" key="2">
    <source>
        <dbReference type="Proteomes" id="UP001189429"/>
    </source>
</evidence>
<dbReference type="Proteomes" id="UP001189429">
    <property type="component" value="Unassembled WGS sequence"/>
</dbReference>
<gene>
    <name evidence="1" type="ORF">PCOR1329_LOCUS12944</name>
</gene>
<name>A0ABN9QPJ3_9DINO</name>
<reference evidence="1" key="1">
    <citation type="submission" date="2023-10" db="EMBL/GenBank/DDBJ databases">
        <authorList>
            <person name="Chen Y."/>
            <person name="Shah S."/>
            <person name="Dougan E. K."/>
            <person name="Thang M."/>
            <person name="Chan C."/>
        </authorList>
    </citation>
    <scope>NUCLEOTIDE SEQUENCE [LARGE SCALE GENOMIC DNA]</scope>
</reference>
<organism evidence="1 2">
    <name type="scientific">Prorocentrum cordatum</name>
    <dbReference type="NCBI Taxonomy" id="2364126"/>
    <lineage>
        <taxon>Eukaryota</taxon>
        <taxon>Sar</taxon>
        <taxon>Alveolata</taxon>
        <taxon>Dinophyceae</taxon>
        <taxon>Prorocentrales</taxon>
        <taxon>Prorocentraceae</taxon>
        <taxon>Prorocentrum</taxon>
    </lineage>
</organism>
<evidence type="ECO:0008006" key="3">
    <source>
        <dbReference type="Google" id="ProtNLM"/>
    </source>
</evidence>
<keyword evidence="2" id="KW-1185">Reference proteome</keyword>
<protein>
    <recommendedName>
        <fullName evidence="3">Secreted protein</fullName>
    </recommendedName>
</protein>
<dbReference type="EMBL" id="CAUYUJ010003797">
    <property type="protein sequence ID" value="CAK0806880.1"/>
    <property type="molecule type" value="Genomic_DNA"/>
</dbReference>
<sequence length="112" mass="12596">MQHCSIIRSCCMSVHCSIIRSCCMSVARPRRTISVRRSVRARLIRALRLDLGLEADSIKIITFLPLLSSCPLKCERCCIFQKPLPAAVAALFNHSILLHERCATATHHLRAK</sequence>
<evidence type="ECO:0000313" key="1">
    <source>
        <dbReference type="EMBL" id="CAK0806880.1"/>
    </source>
</evidence>
<comment type="caution">
    <text evidence="1">The sequence shown here is derived from an EMBL/GenBank/DDBJ whole genome shotgun (WGS) entry which is preliminary data.</text>
</comment>
<accession>A0ABN9QPJ3</accession>
<proteinExistence type="predicted"/>